<dbReference type="AlphaFoldDB" id="A0A5N5WJ77"/>
<evidence type="ECO:0000313" key="2">
    <source>
        <dbReference type="Proteomes" id="UP000326565"/>
    </source>
</evidence>
<name>A0A5N5WJ77_9EURO</name>
<reference evidence="1 2" key="1">
    <citation type="submission" date="2019-04" db="EMBL/GenBank/DDBJ databases">
        <title>Friends and foes A comparative genomics study of 23 Aspergillus species from section Flavi.</title>
        <authorList>
            <consortium name="DOE Joint Genome Institute"/>
            <person name="Kjaerbolling I."/>
            <person name="Vesth T."/>
            <person name="Frisvad J.C."/>
            <person name="Nybo J.L."/>
            <person name="Theobald S."/>
            <person name="Kildgaard S."/>
            <person name="Isbrandt T."/>
            <person name="Kuo A."/>
            <person name="Sato A."/>
            <person name="Lyhne E.K."/>
            <person name="Kogle M.E."/>
            <person name="Wiebenga A."/>
            <person name="Kun R.S."/>
            <person name="Lubbers R.J."/>
            <person name="Makela M.R."/>
            <person name="Barry K."/>
            <person name="Chovatia M."/>
            <person name="Clum A."/>
            <person name="Daum C."/>
            <person name="Haridas S."/>
            <person name="He G."/>
            <person name="LaButti K."/>
            <person name="Lipzen A."/>
            <person name="Mondo S."/>
            <person name="Riley R."/>
            <person name="Salamov A."/>
            <person name="Simmons B.A."/>
            <person name="Magnuson J.K."/>
            <person name="Henrissat B."/>
            <person name="Mortensen U.H."/>
            <person name="Larsen T.O."/>
            <person name="Devries R.P."/>
            <person name="Grigoriev I.V."/>
            <person name="Machida M."/>
            <person name="Baker S.E."/>
            <person name="Andersen M.R."/>
        </authorList>
    </citation>
    <scope>NUCLEOTIDE SEQUENCE [LARGE SCALE GENOMIC DNA]</scope>
    <source>
        <strain evidence="1 2">CBS 151.66</strain>
    </source>
</reference>
<sequence>MTVLTHICSPTITVLKTMKAIFTPKIDAYLVLGTVPHICIYEASIVIFSCSNNTRKQLGPDTVS</sequence>
<organism evidence="1 2">
    <name type="scientific">Aspergillus leporis</name>
    <dbReference type="NCBI Taxonomy" id="41062"/>
    <lineage>
        <taxon>Eukaryota</taxon>
        <taxon>Fungi</taxon>
        <taxon>Dikarya</taxon>
        <taxon>Ascomycota</taxon>
        <taxon>Pezizomycotina</taxon>
        <taxon>Eurotiomycetes</taxon>
        <taxon>Eurotiomycetidae</taxon>
        <taxon>Eurotiales</taxon>
        <taxon>Aspergillaceae</taxon>
        <taxon>Aspergillus</taxon>
        <taxon>Aspergillus subgen. Circumdati</taxon>
    </lineage>
</organism>
<gene>
    <name evidence="1" type="ORF">BDV29DRAFT_184369</name>
</gene>
<keyword evidence="2" id="KW-1185">Reference proteome</keyword>
<dbReference type="Proteomes" id="UP000326565">
    <property type="component" value="Unassembled WGS sequence"/>
</dbReference>
<accession>A0A5N5WJ77</accession>
<proteinExistence type="predicted"/>
<protein>
    <submittedName>
        <fullName evidence="1">Uncharacterized protein</fullName>
    </submittedName>
</protein>
<evidence type="ECO:0000313" key="1">
    <source>
        <dbReference type="EMBL" id="KAB8068538.1"/>
    </source>
</evidence>
<dbReference type="EMBL" id="ML732386">
    <property type="protein sequence ID" value="KAB8068538.1"/>
    <property type="molecule type" value="Genomic_DNA"/>
</dbReference>